<comment type="caution">
    <text evidence="1">The sequence shown here is derived from an EMBL/GenBank/DDBJ whole genome shotgun (WGS) entry which is preliminary data.</text>
</comment>
<keyword evidence="2" id="KW-1185">Reference proteome</keyword>
<dbReference type="AlphaFoldDB" id="A0A5B7F4J5"/>
<organism evidence="1 2">
    <name type="scientific">Portunus trituberculatus</name>
    <name type="common">Swimming crab</name>
    <name type="synonym">Neptunus trituberculatus</name>
    <dbReference type="NCBI Taxonomy" id="210409"/>
    <lineage>
        <taxon>Eukaryota</taxon>
        <taxon>Metazoa</taxon>
        <taxon>Ecdysozoa</taxon>
        <taxon>Arthropoda</taxon>
        <taxon>Crustacea</taxon>
        <taxon>Multicrustacea</taxon>
        <taxon>Malacostraca</taxon>
        <taxon>Eumalacostraca</taxon>
        <taxon>Eucarida</taxon>
        <taxon>Decapoda</taxon>
        <taxon>Pleocyemata</taxon>
        <taxon>Brachyura</taxon>
        <taxon>Eubrachyura</taxon>
        <taxon>Portunoidea</taxon>
        <taxon>Portunidae</taxon>
        <taxon>Portuninae</taxon>
        <taxon>Portunus</taxon>
    </lineage>
</organism>
<protein>
    <submittedName>
        <fullName evidence="1">Uncharacterized protein</fullName>
    </submittedName>
</protein>
<dbReference type="EMBL" id="VSRR010005397">
    <property type="protein sequence ID" value="MPC42340.1"/>
    <property type="molecule type" value="Genomic_DNA"/>
</dbReference>
<name>A0A5B7F4J5_PORTR</name>
<reference evidence="1 2" key="1">
    <citation type="submission" date="2019-05" db="EMBL/GenBank/DDBJ databases">
        <title>Another draft genome of Portunus trituberculatus and its Hox gene families provides insights of decapod evolution.</title>
        <authorList>
            <person name="Jeong J.-H."/>
            <person name="Song I."/>
            <person name="Kim S."/>
            <person name="Choi T."/>
            <person name="Kim D."/>
            <person name="Ryu S."/>
            <person name="Kim W."/>
        </authorList>
    </citation>
    <scope>NUCLEOTIDE SEQUENCE [LARGE SCALE GENOMIC DNA]</scope>
    <source>
        <tissue evidence="1">Muscle</tissue>
    </source>
</reference>
<gene>
    <name evidence="1" type="ORF">E2C01_035960</name>
</gene>
<proteinExistence type="predicted"/>
<accession>A0A5B7F4J5</accession>
<evidence type="ECO:0000313" key="1">
    <source>
        <dbReference type="EMBL" id="MPC42340.1"/>
    </source>
</evidence>
<dbReference type="Proteomes" id="UP000324222">
    <property type="component" value="Unassembled WGS sequence"/>
</dbReference>
<evidence type="ECO:0000313" key="2">
    <source>
        <dbReference type="Proteomes" id="UP000324222"/>
    </source>
</evidence>
<sequence>MRELDRITMRGRRKACAVRPLEDGRHAVSKISRAASMKIEIKDRKVYNILAMRKRLKTVNQRREVDEAKSF</sequence>